<dbReference type="OrthoDB" id="6378504at2"/>
<sequence length="364" mass="39729">MSLKLNIRFLILIMGALLASFTLAKHAYADSNDALAPKSSAKDALAMPLHTVTIATVSLEQSLLFYRDGMGMQVEGPLTISPALEKAHRALWQMPDDLSWQTYRLYREGIDSAIQIRLLVLSKPMPTIHDSWNSRELGPFSLGFPNTDTVALDKHIRTIGFGALNTLESYPIPRADGSKYQIDETIFNAPDFNHGVAITRGNGMAQLGPTDTNGKGGPAYSAQVITDSESQLTFYTDVLGLEIRSDRVFKSAGDKGAMNLPNGTEFRFAIVYSKGATTGHMLFVDFHNIEPIKPKNAPSLPNIGLGMWSFPVRSIQQVMDNAKAHGATIVSQPKKVNDPLVGKSVVATLRAPNGFLIEVFEVQP</sequence>
<feature type="signal peptide" evidence="1">
    <location>
        <begin position="1"/>
        <end position="27"/>
    </location>
</feature>
<evidence type="ECO:0000313" key="4">
    <source>
        <dbReference type="Proteomes" id="UP000006263"/>
    </source>
</evidence>
<dbReference type="Pfam" id="PF00903">
    <property type="entry name" value="Glyoxalase"/>
    <property type="match status" value="1"/>
</dbReference>
<dbReference type="CDD" id="cd06587">
    <property type="entry name" value="VOC"/>
    <property type="match status" value="1"/>
</dbReference>
<dbReference type="SUPFAM" id="SSF54593">
    <property type="entry name" value="Glyoxalase/Bleomycin resistance protein/Dihydroxybiphenyl dioxygenase"/>
    <property type="match status" value="1"/>
</dbReference>
<dbReference type="InterPro" id="IPR004360">
    <property type="entry name" value="Glyas_Fos-R_dOase_dom"/>
</dbReference>
<comment type="caution">
    <text evidence="3">The sequence shown here is derived from an EMBL/GenBank/DDBJ whole genome shotgun (WGS) entry which is preliminary data.</text>
</comment>
<evidence type="ECO:0000313" key="3">
    <source>
        <dbReference type="EMBL" id="GAC24705.1"/>
    </source>
</evidence>
<reference evidence="3 4" key="1">
    <citation type="journal article" date="2017" name="Antonie Van Leeuwenhoek">
        <title>Rhizobium rhizosphaerae sp. nov., a novel species isolated from rice rhizosphere.</title>
        <authorList>
            <person name="Zhao J.J."/>
            <person name="Zhang J."/>
            <person name="Zhang R.J."/>
            <person name="Zhang C.W."/>
            <person name="Yin H.Q."/>
            <person name="Zhang X.X."/>
        </authorList>
    </citation>
    <scope>NUCLEOTIDE SEQUENCE [LARGE SCALE GENOMIC DNA]</scope>
    <source>
        <strain evidence="3 4">KMM 241</strain>
    </source>
</reference>
<proteinExistence type="predicted"/>
<accession>K6ZMW4</accession>
<dbReference type="AlphaFoldDB" id="K6ZMW4"/>
<dbReference type="EMBL" id="BAEP01000049">
    <property type="protein sequence ID" value="GAC24705.1"/>
    <property type="molecule type" value="Genomic_DNA"/>
</dbReference>
<feature type="domain" description="VOC" evidence="2">
    <location>
        <begin position="217"/>
        <end position="362"/>
    </location>
</feature>
<dbReference type="PROSITE" id="PS51819">
    <property type="entry name" value="VOC"/>
    <property type="match status" value="1"/>
</dbReference>
<dbReference type="Proteomes" id="UP000006263">
    <property type="component" value="Unassembled WGS sequence"/>
</dbReference>
<dbReference type="Gene3D" id="3.10.180.10">
    <property type="entry name" value="2,3-Dihydroxybiphenyl 1,2-Dioxygenase, domain 1"/>
    <property type="match status" value="1"/>
</dbReference>
<dbReference type="InterPro" id="IPR037523">
    <property type="entry name" value="VOC_core"/>
</dbReference>
<evidence type="ECO:0000259" key="2">
    <source>
        <dbReference type="PROSITE" id="PS51819"/>
    </source>
</evidence>
<evidence type="ECO:0000256" key="1">
    <source>
        <dbReference type="SAM" id="SignalP"/>
    </source>
</evidence>
<name>K6ZMW4_9ALTE</name>
<keyword evidence="1" id="KW-0732">Signal</keyword>
<protein>
    <recommendedName>
        <fullName evidence="2">VOC domain-containing protein</fullName>
    </recommendedName>
</protein>
<feature type="chain" id="PRO_5003898505" description="VOC domain-containing protein" evidence="1">
    <location>
        <begin position="28"/>
        <end position="364"/>
    </location>
</feature>
<dbReference type="eggNOG" id="COG0346">
    <property type="taxonomic scope" value="Bacteria"/>
</dbReference>
<organism evidence="3 4">
    <name type="scientific">Paraglaciecola mesophila KMM 241</name>
    <dbReference type="NCBI Taxonomy" id="1128912"/>
    <lineage>
        <taxon>Bacteria</taxon>
        <taxon>Pseudomonadati</taxon>
        <taxon>Pseudomonadota</taxon>
        <taxon>Gammaproteobacteria</taxon>
        <taxon>Alteromonadales</taxon>
        <taxon>Alteromonadaceae</taxon>
        <taxon>Paraglaciecola</taxon>
    </lineage>
</organism>
<dbReference type="InterPro" id="IPR029068">
    <property type="entry name" value="Glyas_Bleomycin-R_OHBP_Dase"/>
</dbReference>
<gene>
    <name evidence="3" type="ORF">GMES_2410</name>
</gene>